<gene>
    <name evidence="9" type="ORF">INT08_07225</name>
</gene>
<dbReference type="EMBL" id="JADGII010000010">
    <property type="protein sequence ID" value="MBF0636961.1"/>
    <property type="molecule type" value="Genomic_DNA"/>
</dbReference>
<comment type="caution">
    <text evidence="9">The sequence shown here is derived from an EMBL/GenBank/DDBJ whole genome shotgun (WGS) entry which is preliminary data.</text>
</comment>
<dbReference type="InterPro" id="IPR000515">
    <property type="entry name" value="MetI-like"/>
</dbReference>
<dbReference type="Gene3D" id="1.10.3720.10">
    <property type="entry name" value="MetI-like"/>
    <property type="match status" value="1"/>
</dbReference>
<evidence type="ECO:0000256" key="5">
    <source>
        <dbReference type="ARBA" id="ARBA00022989"/>
    </source>
</evidence>
<dbReference type="Proteomes" id="UP000619838">
    <property type="component" value="Unassembled WGS sequence"/>
</dbReference>
<sequence length="252" mass="27442">MRSFLFFLLGIFGIVALWFVLCAIYPPAIIPPPRSVALALRDVVADGFFLADLHATFWRVVGSFLVSLLIGTVLGILAGLRKDLLDTLHPVMVLAESAPPVAWLVIAILLFGMGSAPSFMVGLSAAVPIFFFNTVSAVKGLDRDLIEMAVAYRVGRFRLFGSVYLPGILLSSVAASSSSLSVIWRVVIMAEAFTAARGFGPRLWGAYLYSEANVVYAYIVLIVLLGFTLEYGLIRPGVNWLQTKLRIERNGP</sequence>
<dbReference type="InterPro" id="IPR035906">
    <property type="entry name" value="MetI-like_sf"/>
</dbReference>
<keyword evidence="6 7" id="KW-0472">Membrane</keyword>
<dbReference type="PANTHER" id="PTHR30151:SF0">
    <property type="entry name" value="ABC TRANSPORTER PERMEASE PROTEIN MJ0413-RELATED"/>
    <property type="match status" value="1"/>
</dbReference>
<keyword evidence="4 7" id="KW-0812">Transmembrane</keyword>
<keyword evidence="2 7" id="KW-0813">Transport</keyword>
<feature type="transmembrane region" description="Helical" evidence="7">
    <location>
        <begin position="159"/>
        <end position="184"/>
    </location>
</feature>
<keyword evidence="3" id="KW-1003">Cell membrane</keyword>
<dbReference type="Pfam" id="PF00528">
    <property type="entry name" value="BPD_transp_1"/>
    <property type="match status" value="1"/>
</dbReference>
<evidence type="ECO:0000256" key="3">
    <source>
        <dbReference type="ARBA" id="ARBA00022475"/>
    </source>
</evidence>
<reference evidence="9 10" key="1">
    <citation type="journal article" date="2020" name="Microorganisms">
        <title>Simultaneous Genome Sequencing of Prosthecochloris ethylica and Desulfuromonas acetoxidans within a Syntrophic Mixture Reveals Unique Pili and Protein Interactions.</title>
        <authorList>
            <person name="Kyndt J.A."/>
            <person name="Van Beeumen J.J."/>
            <person name="Meyer T.E."/>
        </authorList>
    </citation>
    <scope>NUCLEOTIDE SEQUENCE [LARGE SCALE GENOMIC DNA]</scope>
    <source>
        <strain evidence="9 10">N3</strain>
    </source>
</reference>
<dbReference type="PROSITE" id="PS50928">
    <property type="entry name" value="ABC_TM1"/>
    <property type="match status" value="1"/>
</dbReference>
<dbReference type="CDD" id="cd06261">
    <property type="entry name" value="TM_PBP2"/>
    <property type="match status" value="1"/>
</dbReference>
<evidence type="ECO:0000256" key="4">
    <source>
        <dbReference type="ARBA" id="ARBA00022692"/>
    </source>
</evidence>
<evidence type="ECO:0000313" key="9">
    <source>
        <dbReference type="EMBL" id="MBF0636961.1"/>
    </source>
</evidence>
<dbReference type="RefSeq" id="WP_175187344.1">
    <property type="nucleotide sequence ID" value="NZ_JABVZQ010000007.1"/>
</dbReference>
<keyword evidence="5 7" id="KW-1133">Transmembrane helix</keyword>
<name>A0ABR9XSE1_9CHLB</name>
<feature type="domain" description="ABC transmembrane type-1" evidence="8">
    <location>
        <begin position="53"/>
        <end position="233"/>
    </location>
</feature>
<feature type="transmembrane region" description="Helical" evidence="7">
    <location>
        <begin position="57"/>
        <end position="80"/>
    </location>
</feature>
<keyword evidence="10" id="KW-1185">Reference proteome</keyword>
<accession>A0ABR9XSE1</accession>
<evidence type="ECO:0000256" key="2">
    <source>
        <dbReference type="ARBA" id="ARBA00022448"/>
    </source>
</evidence>
<comment type="subcellular location">
    <subcellularLocation>
        <location evidence="1 7">Cell membrane</location>
        <topology evidence="1 7">Multi-pass membrane protein</topology>
    </subcellularLocation>
</comment>
<feature type="transmembrane region" description="Helical" evidence="7">
    <location>
        <begin position="119"/>
        <end position="138"/>
    </location>
</feature>
<feature type="transmembrane region" description="Helical" evidence="7">
    <location>
        <begin position="92"/>
        <end position="113"/>
    </location>
</feature>
<evidence type="ECO:0000313" key="10">
    <source>
        <dbReference type="Proteomes" id="UP000619838"/>
    </source>
</evidence>
<organism evidence="9 10">
    <name type="scientific">Prosthecochloris ethylica</name>
    <dbReference type="NCBI Taxonomy" id="2743976"/>
    <lineage>
        <taxon>Bacteria</taxon>
        <taxon>Pseudomonadati</taxon>
        <taxon>Chlorobiota</taxon>
        <taxon>Chlorobiia</taxon>
        <taxon>Chlorobiales</taxon>
        <taxon>Chlorobiaceae</taxon>
        <taxon>Prosthecochloris</taxon>
    </lineage>
</organism>
<evidence type="ECO:0000256" key="6">
    <source>
        <dbReference type="ARBA" id="ARBA00023136"/>
    </source>
</evidence>
<dbReference type="SUPFAM" id="SSF161098">
    <property type="entry name" value="MetI-like"/>
    <property type="match status" value="1"/>
</dbReference>
<protein>
    <submittedName>
        <fullName evidence="9">ABC transporter permease subunit</fullName>
    </submittedName>
</protein>
<dbReference type="PANTHER" id="PTHR30151">
    <property type="entry name" value="ALKANE SULFONATE ABC TRANSPORTER-RELATED, MEMBRANE SUBUNIT"/>
    <property type="match status" value="1"/>
</dbReference>
<evidence type="ECO:0000256" key="7">
    <source>
        <dbReference type="RuleBase" id="RU363032"/>
    </source>
</evidence>
<proteinExistence type="inferred from homology"/>
<evidence type="ECO:0000259" key="8">
    <source>
        <dbReference type="PROSITE" id="PS50928"/>
    </source>
</evidence>
<feature type="transmembrane region" description="Helical" evidence="7">
    <location>
        <begin position="215"/>
        <end position="234"/>
    </location>
</feature>
<comment type="similarity">
    <text evidence="7">Belongs to the binding-protein-dependent transport system permease family.</text>
</comment>
<evidence type="ECO:0000256" key="1">
    <source>
        <dbReference type="ARBA" id="ARBA00004651"/>
    </source>
</evidence>